<dbReference type="Proteomes" id="UP000011910">
    <property type="component" value="Unassembled WGS sequence"/>
</dbReference>
<comment type="caution">
    <text evidence="1">The sequence shown here is derived from an EMBL/GenBank/DDBJ whole genome shotgun (WGS) entry which is preliminary data.</text>
</comment>
<evidence type="ECO:0000313" key="1">
    <source>
        <dbReference type="EMBL" id="EMR02288.1"/>
    </source>
</evidence>
<dbReference type="Gene3D" id="2.40.128.510">
    <property type="entry name" value="Protein of unknown function DUF4738"/>
    <property type="match status" value="1"/>
</dbReference>
<evidence type="ECO:0000313" key="2">
    <source>
        <dbReference type="Proteomes" id="UP000011910"/>
    </source>
</evidence>
<accession>M7N0V1</accession>
<name>M7N0V1_9BACT</name>
<protein>
    <submittedName>
        <fullName evidence="1">Uncharacterized protein</fullName>
    </submittedName>
</protein>
<reference evidence="1 2" key="1">
    <citation type="journal article" date="2013" name="Genome Announc.">
        <title>Draft Genome Sequence of Cesiribacter andamanensis Strain AMV16T, Isolated from a Soil Sample from a Mud Volcano in the Andaman Islands, India.</title>
        <authorList>
            <person name="Shivaji S."/>
            <person name="Ara S."/>
            <person name="Begum Z."/>
            <person name="Srinivas T.N."/>
            <person name="Singh A."/>
            <person name="Kumar Pinnaka A."/>
        </authorList>
    </citation>
    <scope>NUCLEOTIDE SEQUENCE [LARGE SCALE GENOMIC DNA]</scope>
    <source>
        <strain evidence="1 2">AMV16</strain>
    </source>
</reference>
<dbReference type="AlphaFoldDB" id="M7N0V1"/>
<organism evidence="1 2">
    <name type="scientific">Cesiribacter andamanensis AMV16</name>
    <dbReference type="NCBI Taxonomy" id="1279009"/>
    <lineage>
        <taxon>Bacteria</taxon>
        <taxon>Pseudomonadati</taxon>
        <taxon>Bacteroidota</taxon>
        <taxon>Cytophagia</taxon>
        <taxon>Cytophagales</taxon>
        <taxon>Cesiribacteraceae</taxon>
        <taxon>Cesiribacter</taxon>
    </lineage>
</organism>
<proteinExistence type="predicted"/>
<dbReference type="EMBL" id="AODQ01000064">
    <property type="protein sequence ID" value="EMR02288.1"/>
    <property type="molecule type" value="Genomic_DNA"/>
</dbReference>
<keyword evidence="2" id="KW-1185">Reference proteome</keyword>
<gene>
    <name evidence="1" type="ORF">ADICEAN_02560</name>
</gene>
<sequence length="199" mass="22816">MGLHHLTIALLLFISLSCSDRTERRVESTVFAQDSTAFKSVDSNVEGGIGSSNKIIITSFEEDLNRMKLDTILQGDVYLSIMPTQLDTYLTQEWTQGDTLYRHNYSDVAYRLNIKKTGKTLIDTAFTKQDIIAGTDPEFENIARFFGYWLDEYINGNEMVIFGTICQPDTDWCIFFNHRIDINTGEIKFVIPDLEEEKI</sequence>